<gene>
    <name evidence="2" type="ORF">FE697_009015</name>
</gene>
<dbReference type="RefSeq" id="WP_149769223.1">
    <property type="nucleotide sequence ID" value="NZ_VDFQ02000002.1"/>
</dbReference>
<accession>A0A5Q6S074</accession>
<evidence type="ECO:0000313" key="2">
    <source>
        <dbReference type="EMBL" id="KAA1423704.1"/>
    </source>
</evidence>
<dbReference type="InterPro" id="IPR029063">
    <property type="entry name" value="SAM-dependent_MTases_sf"/>
</dbReference>
<dbReference type="AlphaFoldDB" id="A0A5Q6S074"/>
<dbReference type="EMBL" id="VDFQ02000002">
    <property type="protein sequence ID" value="KAA1423704.1"/>
    <property type="molecule type" value="Genomic_DNA"/>
</dbReference>
<dbReference type="Gene3D" id="3.40.50.150">
    <property type="entry name" value="Vaccinia Virus protein VP39"/>
    <property type="match status" value="1"/>
</dbReference>
<reference evidence="2 3" key="1">
    <citation type="submission" date="2019-09" db="EMBL/GenBank/DDBJ databases">
        <title>Mumia zhuanghuii sp. nov. isolated from the intestinal contents of plateau pika (Ochotona curzoniae) in the Qinghai-Tibet plateau of China.</title>
        <authorList>
            <person name="Tian Z."/>
        </authorList>
    </citation>
    <scope>NUCLEOTIDE SEQUENCE [LARGE SCALE GENOMIC DNA]</scope>
    <source>
        <strain evidence="3">350</strain>
    </source>
</reference>
<comment type="caution">
    <text evidence="2">The sequence shown here is derived from an EMBL/GenBank/DDBJ whole genome shotgun (WGS) entry which is preliminary data.</text>
</comment>
<evidence type="ECO:0000259" key="1">
    <source>
        <dbReference type="Pfam" id="PF13649"/>
    </source>
</evidence>
<evidence type="ECO:0000313" key="3">
    <source>
        <dbReference type="Proteomes" id="UP000307768"/>
    </source>
</evidence>
<name>A0A5Q6S074_9ACTN</name>
<sequence>MAVPARVTAAVDALPLTPASDVLEIGCGPGAAAALILERLCSTGSYLGVDRSAVSERRTRQRCADVGPDARWDVVRGAIEEVTPTLPDAAFDVVLAVNVNVFWTTDASELVGELRRTLRVGGCLSLFYEAPAGLAGPKVRDGVERSLTGGGFPSVVRLSPSPRVSEFRTANDA</sequence>
<dbReference type="GO" id="GO:0032259">
    <property type="term" value="P:methylation"/>
    <property type="evidence" value="ECO:0007669"/>
    <property type="project" value="UniProtKB-KW"/>
</dbReference>
<dbReference type="OrthoDB" id="4571118at2"/>
<dbReference type="Proteomes" id="UP000307768">
    <property type="component" value="Unassembled WGS sequence"/>
</dbReference>
<organism evidence="2 3">
    <name type="scientific">Mumia zhuanghuii</name>
    <dbReference type="NCBI Taxonomy" id="2585211"/>
    <lineage>
        <taxon>Bacteria</taxon>
        <taxon>Bacillati</taxon>
        <taxon>Actinomycetota</taxon>
        <taxon>Actinomycetes</taxon>
        <taxon>Propionibacteriales</taxon>
        <taxon>Nocardioidaceae</taxon>
        <taxon>Mumia</taxon>
    </lineage>
</organism>
<dbReference type="GO" id="GO:0008168">
    <property type="term" value="F:methyltransferase activity"/>
    <property type="evidence" value="ECO:0007669"/>
    <property type="project" value="UniProtKB-KW"/>
</dbReference>
<feature type="domain" description="Methyltransferase" evidence="1">
    <location>
        <begin position="22"/>
        <end position="122"/>
    </location>
</feature>
<keyword evidence="2" id="KW-0489">Methyltransferase</keyword>
<dbReference type="SUPFAM" id="SSF53335">
    <property type="entry name" value="S-adenosyl-L-methionine-dependent methyltransferases"/>
    <property type="match status" value="1"/>
</dbReference>
<keyword evidence="2" id="KW-0808">Transferase</keyword>
<dbReference type="Pfam" id="PF13649">
    <property type="entry name" value="Methyltransf_25"/>
    <property type="match status" value="1"/>
</dbReference>
<dbReference type="InterPro" id="IPR041698">
    <property type="entry name" value="Methyltransf_25"/>
</dbReference>
<dbReference type="CDD" id="cd02440">
    <property type="entry name" value="AdoMet_MTases"/>
    <property type="match status" value="1"/>
</dbReference>
<protein>
    <submittedName>
        <fullName evidence="2">Class I SAM-dependent methyltransferase</fullName>
    </submittedName>
</protein>
<proteinExistence type="predicted"/>